<keyword evidence="2" id="KW-1015">Disulfide bond</keyword>
<sequence>MFSIVSGSSTNDLELFVTTSSNAAVDVTVTAPLYSPGSTLASTTVTRGNIEKITITMNLRGADVELGNKGVLVEATDEITVFAVNKELYSTDGFVGFPTDTLGTEYVLITWSEDGQFMVVGVTDGTTLTITLPTFVSTTLSVTYNGNTYTNGDSFTVVLDRYQTFHCHQTNGDFTGTRIQSTHPVSVFSGAKKVAVEDTMTGSSSDHLVEQLMSVDTWGKDFFTISTPERTIGDYFRIVASEDSTTVSLAGSTHGTINAYEYIELNVDTGDYKTITSDKAVMVVMFGKTVSSQVGDAPNGGDPQMTVIPPLPQFPSDYTFSTVETPSGDFTNYALIVIDTSKTSDLMVDNVAASASWTSIAGSANLVTATFDISPGSHSVFSNDPAATFMAIAFGNAQTNSYAYACGFRLAQINAPCSTTSTVAGDILDNDCDGWIDEETDNGIDDDGDGLIDEDLATAPRVDGNWAAWAAWSACSVTCDSGSGSQIRTRACTDPAPANNGLDCTGDSSETQSCSSVTPCPIDGNWGSWAVWTDCMVSCGTGEINRTRECDSPAPQYGGDNCTTGTAVETDSCWNGTCYPSVIGNIDRNCSWTWFGCKDGAITCIDFSFRCDGSEDCDDGSDESAEIAGCPTQCNGAGRDNQGTEFLFGFMDNLIFGGTNGNDLELFVTTSSNTPVDVTITAPLYSPGTTLGSTTVSRGNIEKISLSYNLRGTGVELSNKGILIEATEEITVFGVNKETYSTDGFVAFPTDTLGTEYILITWSSDGQFMITGVTDGTTVTITLPTFVSTTLSVNYNGNTYSNGDSFTVVLDRYQTFHCYQSNGDFTGTRIESTNPVTVFSGARKVGVTDTMTGGSSDHLVEQMMAVDTWGKDFVTISTPDRNVGDYFRIVASEDSTTVSLGGTTHGSINAHEYIELNVDTGDYKTITSDKAVMVVMFGKTVSNQNGDAPNGGDPQMTVVPPLPQFPSDYTFSTVETPTGDFTNYAVVVIDTSKASDLMVDNVAASTSWASISGSASLVAATFDITPGSHSIFNNDPSSTFMSIAFGNAQTNSYAYACGFRLATINGPCSTTSTVAGDIVDNDCDGWIDEETDNGIDDDGDGLIDEDLATAPRVNGDWADWSTWSACSLTCDSGSGSQSRSRTCTNPAPANNGLDCSGDSTETQSCSSAVPCPIDGNWGSWTGWSDCIVSCGTGEINRTRECDNPAPQYGGANCTGTAIETDSCWNGTCYPSVIGNIDRNCSWTWFGCKDGAITCIDFSFRCDGSEDCDDGSDESAEIAGCPTQCNGAGALKLSTVLAGMMVKCCITCFALLLTISLTHATGLLGGSGGVAGLGGGFARGNLGLNLIGDSGISGSIIRSADGRSISLTLSLYIRLMYYVSALEKVCYDGILGGRLPRGLINNLGYGFNGQFGGGIAGGFGGLGLGGRTGAFTGSLGGGISGGFGSGFAGGASGFGSSRLSGKYRK</sequence>
<evidence type="ECO:0000313" key="5">
    <source>
        <dbReference type="EMBL" id="CAG2216143.1"/>
    </source>
</evidence>
<dbReference type="PROSITE" id="PS50092">
    <property type="entry name" value="TSP1"/>
    <property type="match status" value="4"/>
</dbReference>
<evidence type="ECO:0000256" key="2">
    <source>
        <dbReference type="ARBA" id="ARBA00023157"/>
    </source>
</evidence>
<dbReference type="SMART" id="SM00192">
    <property type="entry name" value="LDLa"/>
    <property type="match status" value="2"/>
</dbReference>
<reference evidence="5" key="1">
    <citation type="submission" date="2021-03" db="EMBL/GenBank/DDBJ databases">
        <authorList>
            <person name="Bekaert M."/>
        </authorList>
    </citation>
    <scope>NUCLEOTIDE SEQUENCE</scope>
</reference>
<dbReference type="PRINTS" id="PR01705">
    <property type="entry name" value="TSP1REPEAT"/>
</dbReference>
<dbReference type="Pfam" id="PF00057">
    <property type="entry name" value="Ldl_recept_a"/>
    <property type="match status" value="2"/>
</dbReference>
<comment type="caution">
    <text evidence="3">Lacks conserved residue(s) required for the propagation of feature annotation.</text>
</comment>
<comment type="caution">
    <text evidence="5">The sequence shown here is derived from an EMBL/GenBank/DDBJ whole genome shotgun (WGS) entry which is preliminary data.</text>
</comment>
<evidence type="ECO:0000256" key="1">
    <source>
        <dbReference type="ARBA" id="ARBA00022536"/>
    </source>
</evidence>
<dbReference type="PANTHER" id="PTHR46534:SF1">
    <property type="entry name" value="IGGFC-BINDING PROTEIN N-TERMINAL DOMAIN-CONTAINING PROTEIN"/>
    <property type="match status" value="1"/>
</dbReference>
<feature type="domain" description="IgGFc-binding protein N-terminal" evidence="4">
    <location>
        <begin position="743"/>
        <end position="1042"/>
    </location>
</feature>
<dbReference type="EMBL" id="CAJPWZ010001472">
    <property type="protein sequence ID" value="CAG2216143.1"/>
    <property type="molecule type" value="Genomic_DNA"/>
</dbReference>
<dbReference type="Pfam" id="PF17517">
    <property type="entry name" value="IgGFc_binding"/>
    <property type="match status" value="2"/>
</dbReference>
<dbReference type="FunFam" id="2.20.100.10:FF:000001">
    <property type="entry name" value="semaphorin-5A isoform X1"/>
    <property type="match status" value="3"/>
</dbReference>
<feature type="domain" description="IgGFc-binding protein N-terminal" evidence="4">
    <location>
        <begin position="93"/>
        <end position="394"/>
    </location>
</feature>
<keyword evidence="6" id="KW-1185">Reference proteome</keyword>
<organism evidence="5 6">
    <name type="scientific">Mytilus edulis</name>
    <name type="common">Blue mussel</name>
    <dbReference type="NCBI Taxonomy" id="6550"/>
    <lineage>
        <taxon>Eukaryota</taxon>
        <taxon>Metazoa</taxon>
        <taxon>Spiralia</taxon>
        <taxon>Lophotrochozoa</taxon>
        <taxon>Mollusca</taxon>
        <taxon>Bivalvia</taxon>
        <taxon>Autobranchia</taxon>
        <taxon>Pteriomorphia</taxon>
        <taxon>Mytilida</taxon>
        <taxon>Mytiloidea</taxon>
        <taxon>Mytilidae</taxon>
        <taxon>Mytilinae</taxon>
        <taxon>Mytilus</taxon>
    </lineage>
</organism>
<evidence type="ECO:0000313" key="6">
    <source>
        <dbReference type="Proteomes" id="UP000683360"/>
    </source>
</evidence>
<dbReference type="PANTHER" id="PTHR46534">
    <property type="entry name" value="IGGFC_BINDING DOMAIN-CONTAINING PROTEIN"/>
    <property type="match status" value="1"/>
</dbReference>
<name>A0A8S3S6D2_MYTED</name>
<protein>
    <recommendedName>
        <fullName evidence="4">IgGFc-binding protein N-terminal domain-containing protein</fullName>
    </recommendedName>
</protein>
<dbReference type="InterPro" id="IPR002172">
    <property type="entry name" value="LDrepeatLR_classA_rpt"/>
</dbReference>
<dbReference type="SUPFAM" id="SSF57424">
    <property type="entry name" value="LDL receptor-like module"/>
    <property type="match status" value="2"/>
</dbReference>
<dbReference type="Pfam" id="PF00090">
    <property type="entry name" value="TSP_1"/>
    <property type="match status" value="4"/>
</dbReference>
<dbReference type="Gene3D" id="4.10.400.10">
    <property type="entry name" value="Low-density Lipoprotein Receptor"/>
    <property type="match status" value="2"/>
</dbReference>
<dbReference type="CDD" id="cd00112">
    <property type="entry name" value="LDLa"/>
    <property type="match status" value="2"/>
</dbReference>
<dbReference type="InterPro" id="IPR000884">
    <property type="entry name" value="TSP1_rpt"/>
</dbReference>
<proteinExistence type="predicted"/>
<dbReference type="Proteomes" id="UP000683360">
    <property type="component" value="Unassembled WGS sequence"/>
</dbReference>
<evidence type="ECO:0000256" key="3">
    <source>
        <dbReference type="PROSITE-ProRule" id="PRU00124"/>
    </source>
</evidence>
<evidence type="ECO:0000259" key="4">
    <source>
        <dbReference type="Pfam" id="PF17517"/>
    </source>
</evidence>
<dbReference type="InterPro" id="IPR035234">
    <property type="entry name" value="IgGFc-bd_N"/>
</dbReference>
<dbReference type="SUPFAM" id="SSF82895">
    <property type="entry name" value="TSP-1 type 1 repeat"/>
    <property type="match status" value="4"/>
</dbReference>
<gene>
    <name evidence="5" type="ORF">MEDL_29903</name>
</gene>
<dbReference type="SMART" id="SM00209">
    <property type="entry name" value="TSP1"/>
    <property type="match status" value="4"/>
</dbReference>
<dbReference type="PROSITE" id="PS50068">
    <property type="entry name" value="LDLRA_2"/>
    <property type="match status" value="2"/>
</dbReference>
<accession>A0A8S3S6D2</accession>
<dbReference type="Gene3D" id="2.20.100.10">
    <property type="entry name" value="Thrombospondin type-1 (TSP1) repeat"/>
    <property type="match status" value="4"/>
</dbReference>
<dbReference type="InterPro" id="IPR036055">
    <property type="entry name" value="LDL_receptor-like_sf"/>
</dbReference>
<keyword evidence="1" id="KW-0245">EGF-like domain</keyword>
<dbReference type="PRINTS" id="PR00261">
    <property type="entry name" value="LDLRECEPTOR"/>
</dbReference>
<dbReference type="OrthoDB" id="6136119at2759"/>
<dbReference type="InterPro" id="IPR036383">
    <property type="entry name" value="TSP1_rpt_sf"/>
</dbReference>